<dbReference type="Proteomes" id="UP000266042">
    <property type="component" value="Unassembled WGS sequence"/>
</dbReference>
<dbReference type="EMBL" id="QXIW01000034">
    <property type="protein sequence ID" value="RIE11653.1"/>
    <property type="molecule type" value="Genomic_DNA"/>
</dbReference>
<evidence type="ECO:0000313" key="2">
    <source>
        <dbReference type="EMBL" id="RIE11653.1"/>
    </source>
</evidence>
<sequence length="68" mass="6878">SAVTSQAATRTSSSPTLPLDTGVSGITTGIKGDADGLWTIAIGAGDTLRFNVDSVTTVTRVTPVFVKP</sequence>
<gene>
    <name evidence="2" type="ORF">SMC3_08705</name>
</gene>
<organism evidence="2 3">
    <name type="scientific">Candidatus Cryosericum hinesii</name>
    <dbReference type="NCBI Taxonomy" id="2290915"/>
    <lineage>
        <taxon>Bacteria</taxon>
        <taxon>Pseudomonadati</taxon>
        <taxon>Caldisericota/Cryosericota group</taxon>
        <taxon>Candidatus Cryosericota</taxon>
        <taxon>Candidatus Cryosericia</taxon>
        <taxon>Candidatus Cryosericales</taxon>
        <taxon>Candidatus Cryosericaceae</taxon>
        <taxon>Candidatus Cryosericum</taxon>
    </lineage>
</organism>
<feature type="region of interest" description="Disordered" evidence="1">
    <location>
        <begin position="1"/>
        <end position="22"/>
    </location>
</feature>
<evidence type="ECO:0000313" key="3">
    <source>
        <dbReference type="Proteomes" id="UP000266042"/>
    </source>
</evidence>
<dbReference type="RefSeq" id="WP_207799735.1">
    <property type="nucleotide sequence ID" value="NZ_QXIW01000034.1"/>
</dbReference>
<reference evidence="2 3" key="1">
    <citation type="submission" date="2018-09" db="EMBL/GenBank/DDBJ databases">
        <title>Discovery and Ecogenomic Context for Candidatus Cryosericales, a Global Caldiserica Order Active in Thawing Permafrost.</title>
        <authorList>
            <person name="Martinez M.A."/>
            <person name="Woodcroft B.J."/>
            <person name="Ignacio Espinoza J.C."/>
            <person name="Zayed A."/>
            <person name="Singleton C.M."/>
            <person name="Boyd J."/>
            <person name="Li Y.-F."/>
            <person name="Purvine S."/>
            <person name="Maughan H."/>
            <person name="Hodgkins S.B."/>
            <person name="Anderson D."/>
            <person name="Sederholm M."/>
            <person name="Temperton B."/>
            <person name="Saleska S.R."/>
            <person name="Tyson G.W."/>
            <person name="Rich V.I."/>
        </authorList>
    </citation>
    <scope>NUCLEOTIDE SEQUENCE [LARGE SCALE GENOMIC DNA]</scope>
    <source>
        <strain evidence="2 3">SMC3</strain>
    </source>
</reference>
<name>A0A398DAV5_9BACT</name>
<protein>
    <submittedName>
        <fullName evidence="2">Uncharacterized protein</fullName>
    </submittedName>
</protein>
<comment type="caution">
    <text evidence="2">The sequence shown here is derived from an EMBL/GenBank/DDBJ whole genome shotgun (WGS) entry which is preliminary data.</text>
</comment>
<proteinExistence type="predicted"/>
<accession>A0A398DAV5</accession>
<dbReference type="AlphaFoldDB" id="A0A398DAV5"/>
<evidence type="ECO:0000256" key="1">
    <source>
        <dbReference type="SAM" id="MobiDB-lite"/>
    </source>
</evidence>
<feature type="non-terminal residue" evidence="2">
    <location>
        <position position="1"/>
    </location>
</feature>
<feature type="compositionally biased region" description="Polar residues" evidence="1">
    <location>
        <begin position="1"/>
        <end position="16"/>
    </location>
</feature>